<dbReference type="Proteomes" id="UP001420932">
    <property type="component" value="Unassembled WGS sequence"/>
</dbReference>
<keyword evidence="2" id="KW-1185">Reference proteome</keyword>
<dbReference type="AlphaFoldDB" id="A0AAP0J7W1"/>
<organism evidence="1 2">
    <name type="scientific">Stephania yunnanensis</name>
    <dbReference type="NCBI Taxonomy" id="152371"/>
    <lineage>
        <taxon>Eukaryota</taxon>
        <taxon>Viridiplantae</taxon>
        <taxon>Streptophyta</taxon>
        <taxon>Embryophyta</taxon>
        <taxon>Tracheophyta</taxon>
        <taxon>Spermatophyta</taxon>
        <taxon>Magnoliopsida</taxon>
        <taxon>Ranunculales</taxon>
        <taxon>Menispermaceae</taxon>
        <taxon>Menispermoideae</taxon>
        <taxon>Cissampelideae</taxon>
        <taxon>Stephania</taxon>
    </lineage>
</organism>
<sequence length="56" mass="6448">MKVLFLNTGNSVKLQEEKNNPNESGMAKATSIRLIKSILLLEKPHEHFWIQHAFKS</sequence>
<evidence type="ECO:0000313" key="1">
    <source>
        <dbReference type="EMBL" id="KAK9129096.1"/>
    </source>
</evidence>
<comment type="caution">
    <text evidence="1">The sequence shown here is derived from an EMBL/GenBank/DDBJ whole genome shotgun (WGS) entry which is preliminary data.</text>
</comment>
<protein>
    <submittedName>
        <fullName evidence="1">Uncharacterized protein</fullName>
    </submittedName>
</protein>
<gene>
    <name evidence="1" type="ORF">Syun_017893</name>
</gene>
<proteinExistence type="predicted"/>
<dbReference type="EMBL" id="JBBNAF010000007">
    <property type="protein sequence ID" value="KAK9129096.1"/>
    <property type="molecule type" value="Genomic_DNA"/>
</dbReference>
<evidence type="ECO:0000313" key="2">
    <source>
        <dbReference type="Proteomes" id="UP001420932"/>
    </source>
</evidence>
<accession>A0AAP0J7W1</accession>
<reference evidence="1 2" key="1">
    <citation type="submission" date="2024-01" db="EMBL/GenBank/DDBJ databases">
        <title>Genome assemblies of Stephania.</title>
        <authorList>
            <person name="Yang L."/>
        </authorList>
    </citation>
    <scope>NUCLEOTIDE SEQUENCE [LARGE SCALE GENOMIC DNA]</scope>
    <source>
        <strain evidence="1">YNDBR</strain>
        <tissue evidence="1">Leaf</tissue>
    </source>
</reference>
<name>A0AAP0J7W1_9MAGN</name>